<name>A0ABW2YEK3_9GAMM</name>
<dbReference type="EMBL" id="JBHTIF010000001">
    <property type="protein sequence ID" value="MFD0725670.1"/>
    <property type="molecule type" value="Genomic_DNA"/>
</dbReference>
<dbReference type="SUPFAM" id="SSF52540">
    <property type="entry name" value="P-loop containing nucleoside triphosphate hydrolases"/>
    <property type="match status" value="1"/>
</dbReference>
<dbReference type="RefSeq" id="WP_386823258.1">
    <property type="nucleotide sequence ID" value="NZ_JBHTIF010000001.1"/>
</dbReference>
<accession>A0ABW2YEK3</accession>
<gene>
    <name evidence="2" type="ORF">ACFQ0E_08660</name>
</gene>
<comment type="caution">
    <text evidence="2">The sequence shown here is derived from an EMBL/GenBank/DDBJ whole genome shotgun (WGS) entry which is preliminary data.</text>
</comment>
<dbReference type="InterPro" id="IPR003959">
    <property type="entry name" value="ATPase_AAA_core"/>
</dbReference>
<dbReference type="SMART" id="SM00382">
    <property type="entry name" value="AAA"/>
    <property type="match status" value="1"/>
</dbReference>
<sequence>MNTTTQLHYQQWDFGTLVLKSRMLEAMKDSASRYPICRSLRFAAREKLPELFDRYATQPDWQAQRLNATSLLLETEGVFISAHGNWKSDYCSCSFTIWADGIERAEAAIARLSALAESSRIHDAMFSIDWHFLTSKGDLESAEIEELADDRLLECAYPEIPGGVNTFIERYLAANETVLVVQGPPGTGKTRLIRAILGAMSRRRNGACRALYTGDQKSLENDEIFVKFITGWDDAFVVEDADHLLKPRSEGNEHLHRFLTIADGVVRAQGRKIIFSTNLPNVGDLDDALIRPGRCFARLNIRELHPAEAARVVDSLCPDDPERQARVRARLDGLHRRTVSLASVYSAVARDAEANPVV</sequence>
<dbReference type="Proteomes" id="UP001597110">
    <property type="component" value="Unassembled WGS sequence"/>
</dbReference>
<dbReference type="InterPro" id="IPR027417">
    <property type="entry name" value="P-loop_NTPase"/>
</dbReference>
<evidence type="ECO:0000313" key="2">
    <source>
        <dbReference type="EMBL" id="MFD0725670.1"/>
    </source>
</evidence>
<feature type="domain" description="AAA+ ATPase" evidence="1">
    <location>
        <begin position="175"/>
        <end position="305"/>
    </location>
</feature>
<keyword evidence="3" id="KW-1185">Reference proteome</keyword>
<reference evidence="3" key="1">
    <citation type="journal article" date="2019" name="Int. J. Syst. Evol. Microbiol.">
        <title>The Global Catalogue of Microorganisms (GCM) 10K type strain sequencing project: providing services to taxonomists for standard genome sequencing and annotation.</title>
        <authorList>
            <consortium name="The Broad Institute Genomics Platform"/>
            <consortium name="The Broad Institute Genome Sequencing Center for Infectious Disease"/>
            <person name="Wu L."/>
            <person name="Ma J."/>
        </authorList>
    </citation>
    <scope>NUCLEOTIDE SEQUENCE [LARGE SCALE GENOMIC DNA]</scope>
    <source>
        <strain evidence="3">CCUG 55585</strain>
    </source>
</reference>
<evidence type="ECO:0000259" key="1">
    <source>
        <dbReference type="SMART" id="SM00382"/>
    </source>
</evidence>
<proteinExistence type="predicted"/>
<dbReference type="InterPro" id="IPR003593">
    <property type="entry name" value="AAA+_ATPase"/>
</dbReference>
<dbReference type="Gene3D" id="3.40.50.300">
    <property type="entry name" value="P-loop containing nucleotide triphosphate hydrolases"/>
    <property type="match status" value="1"/>
</dbReference>
<organism evidence="2 3">
    <name type="scientific">Lysobacter brunescens</name>
    <dbReference type="NCBI Taxonomy" id="262323"/>
    <lineage>
        <taxon>Bacteria</taxon>
        <taxon>Pseudomonadati</taxon>
        <taxon>Pseudomonadota</taxon>
        <taxon>Gammaproteobacteria</taxon>
        <taxon>Lysobacterales</taxon>
        <taxon>Lysobacteraceae</taxon>
        <taxon>Lysobacter</taxon>
    </lineage>
</organism>
<protein>
    <submittedName>
        <fullName evidence="2">AAA family ATPase</fullName>
    </submittedName>
</protein>
<dbReference type="Pfam" id="PF00004">
    <property type="entry name" value="AAA"/>
    <property type="match status" value="1"/>
</dbReference>
<evidence type="ECO:0000313" key="3">
    <source>
        <dbReference type="Proteomes" id="UP001597110"/>
    </source>
</evidence>